<evidence type="ECO:0000259" key="4">
    <source>
        <dbReference type="PROSITE" id="PS50987"/>
    </source>
</evidence>
<dbReference type="GO" id="GO:0003700">
    <property type="term" value="F:DNA-binding transcription factor activity"/>
    <property type="evidence" value="ECO:0007669"/>
    <property type="project" value="InterPro"/>
</dbReference>
<dbReference type="PANTHER" id="PTHR43132:SF2">
    <property type="entry name" value="ARSENICAL RESISTANCE OPERON REPRESSOR ARSR-RELATED"/>
    <property type="match status" value="1"/>
</dbReference>
<feature type="domain" description="HTH arsR-type" evidence="4">
    <location>
        <begin position="7"/>
        <end position="96"/>
    </location>
</feature>
<dbReference type="Pfam" id="PF01022">
    <property type="entry name" value="HTH_5"/>
    <property type="match status" value="1"/>
</dbReference>
<dbReference type="EMBL" id="CP005936">
    <property type="protein sequence ID" value="AHA75295.1"/>
    <property type="molecule type" value="Genomic_DNA"/>
</dbReference>
<geneLocation type="plasmid" evidence="5 6">
    <name>pBMB0229</name>
</geneLocation>
<accession>A0A9W3PJ77</accession>
<dbReference type="InterPro" id="IPR011991">
    <property type="entry name" value="ArsR-like_HTH"/>
</dbReference>
<dbReference type="InterPro" id="IPR036390">
    <property type="entry name" value="WH_DNA-bd_sf"/>
</dbReference>
<dbReference type="CDD" id="cd00090">
    <property type="entry name" value="HTH_ARSR"/>
    <property type="match status" value="1"/>
</dbReference>
<dbReference type="InterPro" id="IPR051011">
    <property type="entry name" value="Metal_resp_trans_reg"/>
</dbReference>
<organism evidence="5 6">
    <name type="scientific">Bacillus thuringiensis YBT-1518</name>
    <dbReference type="NCBI Taxonomy" id="529122"/>
    <lineage>
        <taxon>Bacteria</taxon>
        <taxon>Bacillati</taxon>
        <taxon>Bacillota</taxon>
        <taxon>Bacilli</taxon>
        <taxon>Bacillales</taxon>
        <taxon>Bacillaceae</taxon>
        <taxon>Bacillus</taxon>
        <taxon>Bacillus cereus group</taxon>
    </lineage>
</organism>
<evidence type="ECO:0000313" key="6">
    <source>
        <dbReference type="Proteomes" id="UP000018566"/>
    </source>
</evidence>
<keyword evidence="3" id="KW-0804">Transcription</keyword>
<evidence type="ECO:0000256" key="3">
    <source>
        <dbReference type="ARBA" id="ARBA00023163"/>
    </source>
</evidence>
<keyword evidence="2" id="KW-0238">DNA-binding</keyword>
<sequence length="96" mass="11013">MFKNFNMDSHVYEQSTDILKALGHPIRLKIMHTLICRGPLSASELWRAVRTPQSTVSQHSNKLKALKIVNYERKGLEVVYRVDNPIVIKIIKTLGL</sequence>
<name>A0A9W3PJ77_BACTU</name>
<reference evidence="5 6" key="1">
    <citation type="submission" date="2013-05" db="EMBL/GenBank/DDBJ databases">
        <title>Complete genome sequence of Bacillus thuringiensis YBT-1518, a typical strain with high toxicity to nematode.</title>
        <authorList>
            <person name="Wang P."/>
            <person name="Zhang C."/>
            <person name="Guo M."/>
            <person name="Guo S."/>
            <person name="Zhu Y."/>
            <person name="Zheng J."/>
            <person name="Zhu L."/>
            <person name="Ruan L."/>
            <person name="Peng D."/>
            <person name="Sun M."/>
        </authorList>
    </citation>
    <scope>NUCLEOTIDE SEQUENCE [LARGE SCALE GENOMIC DNA]</scope>
    <source>
        <strain evidence="5 6">YBT-1518</strain>
        <plasmid evidence="5 6">pBMB0229</plasmid>
    </source>
</reference>
<protein>
    <submittedName>
        <fullName evidence="5">ArsR family transcriptional regulator</fullName>
    </submittedName>
</protein>
<dbReference type="SUPFAM" id="SSF46785">
    <property type="entry name" value="Winged helix' DNA-binding domain"/>
    <property type="match status" value="1"/>
</dbReference>
<dbReference type="InterPro" id="IPR036388">
    <property type="entry name" value="WH-like_DNA-bd_sf"/>
</dbReference>
<dbReference type="Proteomes" id="UP000018566">
    <property type="component" value="Plasmid pBMB0229"/>
</dbReference>
<dbReference type="PANTHER" id="PTHR43132">
    <property type="entry name" value="ARSENICAL RESISTANCE OPERON REPRESSOR ARSR-RELATED"/>
    <property type="match status" value="1"/>
</dbReference>
<dbReference type="NCBIfam" id="NF033788">
    <property type="entry name" value="HTH_metalloreg"/>
    <property type="match status" value="1"/>
</dbReference>
<gene>
    <name evidence="5" type="ORF">YBT1518_34791</name>
</gene>
<keyword evidence="1" id="KW-0805">Transcription regulation</keyword>
<evidence type="ECO:0000256" key="2">
    <source>
        <dbReference type="ARBA" id="ARBA00023125"/>
    </source>
</evidence>
<keyword evidence="5" id="KW-0614">Plasmid</keyword>
<dbReference type="KEGG" id="bthu:YBT1518_34791"/>
<evidence type="ECO:0000256" key="1">
    <source>
        <dbReference type="ARBA" id="ARBA00023015"/>
    </source>
</evidence>
<dbReference type="SMART" id="SM00418">
    <property type="entry name" value="HTH_ARSR"/>
    <property type="match status" value="1"/>
</dbReference>
<dbReference type="AlphaFoldDB" id="A0A9W3PJ77"/>
<dbReference type="GO" id="GO:0003677">
    <property type="term" value="F:DNA binding"/>
    <property type="evidence" value="ECO:0007669"/>
    <property type="project" value="UniProtKB-KW"/>
</dbReference>
<dbReference type="InterPro" id="IPR001845">
    <property type="entry name" value="HTH_ArsR_DNA-bd_dom"/>
</dbReference>
<dbReference type="Gene3D" id="1.10.10.10">
    <property type="entry name" value="Winged helix-like DNA-binding domain superfamily/Winged helix DNA-binding domain"/>
    <property type="match status" value="1"/>
</dbReference>
<dbReference type="PROSITE" id="PS50987">
    <property type="entry name" value="HTH_ARSR_2"/>
    <property type="match status" value="1"/>
</dbReference>
<proteinExistence type="predicted"/>
<dbReference type="PRINTS" id="PR00778">
    <property type="entry name" value="HTHARSR"/>
</dbReference>
<evidence type="ECO:0000313" key="5">
    <source>
        <dbReference type="EMBL" id="AHA75295.1"/>
    </source>
</evidence>